<protein>
    <recommendedName>
        <fullName evidence="3">Secreted protein</fullName>
    </recommendedName>
</protein>
<sequence length="72" mass="8163">MCLKAMCCLSFPSERTFLCFLMLSILHILNLFSSAPVFAHKARLNRHCPYKLLTGPSSSSPVKEWSIAWPSF</sequence>
<dbReference type="EMBL" id="MU069893">
    <property type="protein sequence ID" value="KAF5832161.1"/>
    <property type="molecule type" value="Genomic_DNA"/>
</dbReference>
<comment type="caution">
    <text evidence="1">The sequence shown here is derived from an EMBL/GenBank/DDBJ whole genome shotgun (WGS) entry which is preliminary data.</text>
</comment>
<keyword evidence="2" id="KW-1185">Reference proteome</keyword>
<organism evidence="1 2">
    <name type="scientific">Dunaliella salina</name>
    <name type="common">Green alga</name>
    <name type="synonym">Protococcus salinus</name>
    <dbReference type="NCBI Taxonomy" id="3046"/>
    <lineage>
        <taxon>Eukaryota</taxon>
        <taxon>Viridiplantae</taxon>
        <taxon>Chlorophyta</taxon>
        <taxon>core chlorophytes</taxon>
        <taxon>Chlorophyceae</taxon>
        <taxon>CS clade</taxon>
        <taxon>Chlamydomonadales</taxon>
        <taxon>Dunaliellaceae</taxon>
        <taxon>Dunaliella</taxon>
    </lineage>
</organism>
<proteinExistence type="predicted"/>
<reference evidence="1" key="1">
    <citation type="submission" date="2017-08" db="EMBL/GenBank/DDBJ databases">
        <authorList>
            <person name="Polle J.E."/>
            <person name="Barry K."/>
            <person name="Cushman J."/>
            <person name="Schmutz J."/>
            <person name="Tran D."/>
            <person name="Hathwaick L.T."/>
            <person name="Yim W.C."/>
            <person name="Jenkins J."/>
            <person name="Mckie-Krisberg Z.M."/>
            <person name="Prochnik S."/>
            <person name="Lindquist E."/>
            <person name="Dockter R.B."/>
            <person name="Adam C."/>
            <person name="Molina H."/>
            <person name="Bunkerborg J."/>
            <person name="Jin E."/>
            <person name="Buchheim M."/>
            <person name="Magnuson J."/>
        </authorList>
    </citation>
    <scope>NUCLEOTIDE SEQUENCE</scope>
    <source>
        <strain evidence="1">CCAP 19/18</strain>
    </source>
</reference>
<accession>A0ABQ7GC35</accession>
<dbReference type="Proteomes" id="UP000815325">
    <property type="component" value="Unassembled WGS sequence"/>
</dbReference>
<evidence type="ECO:0000313" key="2">
    <source>
        <dbReference type="Proteomes" id="UP000815325"/>
    </source>
</evidence>
<evidence type="ECO:0000313" key="1">
    <source>
        <dbReference type="EMBL" id="KAF5832161.1"/>
    </source>
</evidence>
<gene>
    <name evidence="1" type="ORF">DUNSADRAFT_12030</name>
</gene>
<name>A0ABQ7GC35_DUNSA</name>
<evidence type="ECO:0008006" key="3">
    <source>
        <dbReference type="Google" id="ProtNLM"/>
    </source>
</evidence>